<evidence type="ECO:0000313" key="3">
    <source>
        <dbReference type="EMBL" id="ACV77958.1"/>
    </source>
</evidence>
<dbReference type="Pfam" id="PF13796">
    <property type="entry name" value="Sensor"/>
    <property type="match status" value="1"/>
</dbReference>
<dbReference type="HOGENOM" id="CLU_1193552_0_0_11"/>
<feature type="transmembrane region" description="Helical" evidence="1">
    <location>
        <begin position="127"/>
        <end position="150"/>
    </location>
</feature>
<dbReference type="EMBL" id="CP001737">
    <property type="protein sequence ID" value="ACV77958.1"/>
    <property type="molecule type" value="Genomic_DNA"/>
</dbReference>
<reference evidence="3 4" key="2">
    <citation type="journal article" date="2010" name="Stand. Genomic Sci.">
        <title>Complete genome sequence of Nakamurella multipartita type strain (Y-104).</title>
        <authorList>
            <person name="Tice H."/>
            <person name="Mayilraj S."/>
            <person name="Sims D."/>
            <person name="Lapidus A."/>
            <person name="Nolan M."/>
            <person name="Lucas S."/>
            <person name="Glavina Del Rio T."/>
            <person name="Copeland A."/>
            <person name="Cheng J.F."/>
            <person name="Meincke L."/>
            <person name="Bruce D."/>
            <person name="Goodwin L."/>
            <person name="Pitluck S."/>
            <person name="Ivanova N."/>
            <person name="Mavromatis K."/>
            <person name="Ovchinnikova G."/>
            <person name="Pati A."/>
            <person name="Chen A."/>
            <person name="Palaniappan K."/>
            <person name="Land M."/>
            <person name="Hauser L."/>
            <person name="Chang Y.J."/>
            <person name="Jeffries C.D."/>
            <person name="Detter J.C."/>
            <person name="Brettin T."/>
            <person name="Rohde M."/>
            <person name="Goker M."/>
            <person name="Bristow J."/>
            <person name="Eisen J.A."/>
            <person name="Markowitz V."/>
            <person name="Hugenholtz P."/>
            <person name="Kyrpides N.C."/>
            <person name="Klenk H.P."/>
            <person name="Chen F."/>
        </authorList>
    </citation>
    <scope>NUCLEOTIDE SEQUENCE [LARGE SCALE GENOMIC DNA]</scope>
    <source>
        <strain evidence="4">ATCC 700099 / DSM 44233 / CIP 104796 / JCM 9543 / NBRC 105858 / Y-104</strain>
    </source>
</reference>
<sequence>MSIATAIPVDQPSGSLPARPPRIGLTSARSWAELGYVLVDLVPAVAIFVAVLTLLAVGIGLSVIWVGVPVLVLALLVARFGALVQRSLARALLDLPAVAPGWIRPRRPGPVAAIGALLRDPAHWRAVAYHGVAIVLAPLSFSIAVTLYGGGLGAVSYPLWHPFLPEPGAGDGRPPWVLPVLVDTWPGRLGLAVIGLGVLWCAPRVVAALTTLDRILITGLLAARPLR</sequence>
<dbReference type="eggNOG" id="COG4585">
    <property type="taxonomic scope" value="Bacteria"/>
</dbReference>
<evidence type="ECO:0000256" key="1">
    <source>
        <dbReference type="SAM" id="Phobius"/>
    </source>
</evidence>
<feature type="domain" description="Putative sensor" evidence="2">
    <location>
        <begin position="36"/>
        <end position="221"/>
    </location>
</feature>
<dbReference type="Proteomes" id="UP000002218">
    <property type="component" value="Chromosome"/>
</dbReference>
<feature type="transmembrane region" description="Helical" evidence="1">
    <location>
        <begin position="63"/>
        <end position="82"/>
    </location>
</feature>
<dbReference type="STRING" id="479431.Namu_1563"/>
<dbReference type="AlphaFoldDB" id="C8XF72"/>
<organism evidence="3 4">
    <name type="scientific">Nakamurella multipartita (strain ATCC 700099 / DSM 44233 / CIP 104796 / JCM 9543 / NBRC 105858 / Y-104)</name>
    <name type="common">Microsphaera multipartita</name>
    <dbReference type="NCBI Taxonomy" id="479431"/>
    <lineage>
        <taxon>Bacteria</taxon>
        <taxon>Bacillati</taxon>
        <taxon>Actinomycetota</taxon>
        <taxon>Actinomycetes</taxon>
        <taxon>Nakamurellales</taxon>
        <taxon>Nakamurellaceae</taxon>
        <taxon>Nakamurella</taxon>
    </lineage>
</organism>
<dbReference type="KEGG" id="nml:Namu_1563"/>
<feature type="transmembrane region" description="Helical" evidence="1">
    <location>
        <begin position="189"/>
        <end position="212"/>
    </location>
</feature>
<keyword evidence="1" id="KW-0472">Membrane</keyword>
<dbReference type="RefSeq" id="WP_015746864.1">
    <property type="nucleotide sequence ID" value="NC_013235.1"/>
</dbReference>
<keyword evidence="1" id="KW-1133">Transmembrane helix</keyword>
<keyword evidence="4" id="KW-1185">Reference proteome</keyword>
<protein>
    <recommendedName>
        <fullName evidence="2">Putative sensor domain-containing protein</fullName>
    </recommendedName>
</protein>
<accession>C8XF72</accession>
<proteinExistence type="predicted"/>
<dbReference type="InterPro" id="IPR025828">
    <property type="entry name" value="Put_sensor_dom"/>
</dbReference>
<keyword evidence="1" id="KW-0812">Transmembrane</keyword>
<evidence type="ECO:0000313" key="4">
    <source>
        <dbReference type="Proteomes" id="UP000002218"/>
    </source>
</evidence>
<evidence type="ECO:0000259" key="2">
    <source>
        <dbReference type="Pfam" id="PF13796"/>
    </source>
</evidence>
<gene>
    <name evidence="3" type="ordered locus">Namu_1563</name>
</gene>
<name>C8XF72_NAKMY</name>
<feature type="transmembrane region" description="Helical" evidence="1">
    <location>
        <begin position="34"/>
        <end position="57"/>
    </location>
</feature>
<dbReference type="InParanoid" id="C8XF72"/>
<reference evidence="4" key="1">
    <citation type="submission" date="2009-09" db="EMBL/GenBank/DDBJ databases">
        <title>The complete genome of Nakamurella multipartita DSM 44233.</title>
        <authorList>
            <consortium name="US DOE Joint Genome Institute (JGI-PGF)"/>
            <person name="Lucas S."/>
            <person name="Copeland A."/>
            <person name="Lapidus A."/>
            <person name="Glavina del Rio T."/>
            <person name="Dalin E."/>
            <person name="Tice H."/>
            <person name="Bruce D."/>
            <person name="Goodwin L."/>
            <person name="Pitluck S."/>
            <person name="Kyrpides N."/>
            <person name="Mavromatis K."/>
            <person name="Ivanova N."/>
            <person name="Ovchinnikova G."/>
            <person name="Sims D."/>
            <person name="Meincke L."/>
            <person name="Brettin T."/>
            <person name="Detter J.C."/>
            <person name="Han C."/>
            <person name="Larimer F."/>
            <person name="Land M."/>
            <person name="Hauser L."/>
            <person name="Markowitz V."/>
            <person name="Cheng J.-F."/>
            <person name="Hugenholtz P."/>
            <person name="Woyke T."/>
            <person name="Wu D."/>
            <person name="Klenk H.-P."/>
            <person name="Eisen J.A."/>
        </authorList>
    </citation>
    <scope>NUCLEOTIDE SEQUENCE [LARGE SCALE GENOMIC DNA]</scope>
    <source>
        <strain evidence="4">ATCC 700099 / DSM 44233 / CIP 104796 / JCM 9543 / NBRC 105858 / Y-104</strain>
    </source>
</reference>